<evidence type="ECO:0000313" key="3">
    <source>
        <dbReference type="EMBL" id="JAS49457.1"/>
    </source>
</evidence>
<accession>A0A1B6FGZ1</accession>
<name>A0A1B6FGZ1_9HEMI</name>
<proteinExistence type="predicted"/>
<dbReference type="GO" id="GO:0016020">
    <property type="term" value="C:membrane"/>
    <property type="evidence" value="ECO:0007669"/>
    <property type="project" value="TreeGrafter"/>
</dbReference>
<reference evidence="3" key="1">
    <citation type="submission" date="2015-11" db="EMBL/GenBank/DDBJ databases">
        <title>De novo transcriptome assembly of four potential Pierce s Disease insect vectors from Arizona vineyards.</title>
        <authorList>
            <person name="Tassone E.E."/>
        </authorList>
    </citation>
    <scope>NUCLEOTIDE SEQUENCE</scope>
</reference>
<protein>
    <recommendedName>
        <fullName evidence="2">5MP1/2-like HEAT domain-containing protein</fullName>
    </recommendedName>
</protein>
<evidence type="ECO:0000256" key="1">
    <source>
        <dbReference type="SAM" id="MobiDB-lite"/>
    </source>
</evidence>
<feature type="region of interest" description="Disordered" evidence="1">
    <location>
        <begin position="1"/>
        <end position="24"/>
    </location>
</feature>
<feature type="domain" description="5MP1/2-like HEAT" evidence="2">
    <location>
        <begin position="15"/>
        <end position="262"/>
    </location>
</feature>
<dbReference type="InterPro" id="IPR051245">
    <property type="entry name" value="eIF5-mimic_regulator"/>
</dbReference>
<dbReference type="Pfam" id="PF25504">
    <property type="entry name" value="HEAT_5MP1_2"/>
    <property type="match status" value="1"/>
</dbReference>
<dbReference type="EMBL" id="GECZ01020312">
    <property type="protein sequence ID" value="JAS49457.1"/>
    <property type="molecule type" value="Transcribed_RNA"/>
</dbReference>
<dbReference type="GO" id="GO:0005737">
    <property type="term" value="C:cytoplasm"/>
    <property type="evidence" value="ECO:0007669"/>
    <property type="project" value="TreeGrafter"/>
</dbReference>
<feature type="non-terminal residue" evidence="3">
    <location>
        <position position="325"/>
    </location>
</feature>
<gene>
    <name evidence="3" type="ORF">g.6928</name>
</gene>
<dbReference type="PANTHER" id="PTHR14208:SF2">
    <property type="entry name" value="PROTEIN KRASAVIETZ"/>
    <property type="match status" value="1"/>
</dbReference>
<evidence type="ECO:0000259" key="2">
    <source>
        <dbReference type="Pfam" id="PF25504"/>
    </source>
</evidence>
<organism evidence="3">
    <name type="scientific">Cuerna arida</name>
    <dbReference type="NCBI Taxonomy" id="1464854"/>
    <lineage>
        <taxon>Eukaryota</taxon>
        <taxon>Metazoa</taxon>
        <taxon>Ecdysozoa</taxon>
        <taxon>Arthropoda</taxon>
        <taxon>Hexapoda</taxon>
        <taxon>Insecta</taxon>
        <taxon>Pterygota</taxon>
        <taxon>Neoptera</taxon>
        <taxon>Paraneoptera</taxon>
        <taxon>Hemiptera</taxon>
        <taxon>Auchenorrhyncha</taxon>
        <taxon>Membracoidea</taxon>
        <taxon>Cicadellidae</taxon>
        <taxon>Cicadellinae</taxon>
        <taxon>Proconiini</taxon>
        <taxon>Cuerna</taxon>
    </lineage>
</organism>
<dbReference type="PANTHER" id="PTHR14208">
    <property type="entry name" value="BASIC LEUCINE ZIPPER AND W2 DOMAIN-CONTAINING PROTEIN"/>
    <property type="match status" value="1"/>
</dbReference>
<sequence>MNQKAEKPSLSGQRIKTRKRDEREKHDPIGFRNTIICGLATCCSESLDFDAIYKFLDTSGGKLDYKRYGECLFDILIAGDLLANSSSAISSDGEGPSRTDWCVFGTPDSIDLNLLKSWEQIFLKLMRRYKYLEVMFLDEIKKILTFLKYFSAPNRTKLSIMMYLWLSNNSIPFGALYALNNPHLIKDYLAINFLVDIFKWWRKDKGLNSLQSAIRKAQFESHLMDYVADNKASHQYFRKVFEEANLKEILKMYFDQHQQVAKNQLQERLVEMLKDEANNVELISVIKEFMLNENIGEPEIVTVVWSAVISSQEWSKKEELLKEQA</sequence>
<dbReference type="InterPro" id="IPR057397">
    <property type="entry name" value="HEAT_5MP1_2"/>
</dbReference>
<dbReference type="AlphaFoldDB" id="A0A1B6FGZ1"/>